<evidence type="ECO:0000313" key="5">
    <source>
        <dbReference type="EMBL" id="MCP3427573.1"/>
    </source>
</evidence>
<keyword evidence="2 5" id="KW-0238">DNA-binding</keyword>
<protein>
    <submittedName>
        <fullName evidence="5">LacI family DNA-binding transcriptional regulator</fullName>
    </submittedName>
</protein>
<evidence type="ECO:0000259" key="4">
    <source>
        <dbReference type="PROSITE" id="PS50932"/>
    </source>
</evidence>
<dbReference type="GO" id="GO:0000976">
    <property type="term" value="F:transcription cis-regulatory region binding"/>
    <property type="evidence" value="ECO:0007669"/>
    <property type="project" value="TreeGrafter"/>
</dbReference>
<dbReference type="SMART" id="SM00354">
    <property type="entry name" value="HTH_LACI"/>
    <property type="match status" value="1"/>
</dbReference>
<sequence length="329" mass="35878">MATIKDVARVAGVSIATVSRVVNKGPKVGQRTRDKVLSVMNELGYTPNANARALVTQKSTTIGLVIPDLSDPFFAALASGVDKIAKDSNVQLLISTSSMSAESEKQAIDLLVERRCEAIIIHSKLLAETTLIELSQRIPGLILIDRFIESINDRCVWLDNLEGGRIAARHFASLGHKQIACINSNYSIDDPKLRLEGFRLALVEQALKLENDMVSENEPSLKGGEIATQKLLASGKPFSALFAYNDAMAIGAISTLEDNGFKVPQDVSVIGFDDVILSRYSRPKLTTLHYPIEEMAQNAAKLALSFAANEQADVVRNYLPRLIKRESTA</sequence>
<comment type="caution">
    <text evidence="5">The sequence shown here is derived from an EMBL/GenBank/DDBJ whole genome shotgun (WGS) entry which is preliminary data.</text>
</comment>
<evidence type="ECO:0000256" key="2">
    <source>
        <dbReference type="ARBA" id="ARBA00023125"/>
    </source>
</evidence>
<dbReference type="Gene3D" id="3.40.50.2300">
    <property type="match status" value="2"/>
</dbReference>
<keyword evidence="1" id="KW-0805">Transcription regulation</keyword>
<feature type="domain" description="HTH lacI-type" evidence="4">
    <location>
        <begin position="2"/>
        <end position="56"/>
    </location>
</feature>
<dbReference type="InterPro" id="IPR000843">
    <property type="entry name" value="HTH_LacI"/>
</dbReference>
<dbReference type="PRINTS" id="PR00036">
    <property type="entry name" value="HTHLACI"/>
</dbReference>
<dbReference type="FunFam" id="1.10.260.40:FF:000002">
    <property type="entry name" value="HTH-type transcriptional repressor PurR"/>
    <property type="match status" value="1"/>
</dbReference>
<dbReference type="CDD" id="cd06270">
    <property type="entry name" value="PBP1_GalS-like"/>
    <property type="match status" value="1"/>
</dbReference>
<dbReference type="InterPro" id="IPR046335">
    <property type="entry name" value="LacI/GalR-like_sensor"/>
</dbReference>
<evidence type="ECO:0000313" key="6">
    <source>
        <dbReference type="Proteomes" id="UP001165413"/>
    </source>
</evidence>
<dbReference type="GO" id="GO:0003700">
    <property type="term" value="F:DNA-binding transcription factor activity"/>
    <property type="evidence" value="ECO:0007669"/>
    <property type="project" value="TreeGrafter"/>
</dbReference>
<dbReference type="Pfam" id="PF13377">
    <property type="entry name" value="Peripla_BP_3"/>
    <property type="match status" value="1"/>
</dbReference>
<gene>
    <name evidence="5" type="ORF">NLF92_01265</name>
</gene>
<reference evidence="5" key="1">
    <citation type="submission" date="2022-07" db="EMBL/GenBank/DDBJ databases">
        <title>Characterization of the Novel Bacterium Alteromonas immobilis LMIT006 and Alteromonas gregis LMIT007.</title>
        <authorList>
            <person name="Lin X."/>
        </authorList>
    </citation>
    <scope>NUCLEOTIDE SEQUENCE</scope>
    <source>
        <strain evidence="5">LMIT007</strain>
    </source>
</reference>
<dbReference type="InterPro" id="IPR010982">
    <property type="entry name" value="Lambda_DNA-bd_dom_sf"/>
</dbReference>
<dbReference type="EMBL" id="JANATA010000001">
    <property type="protein sequence ID" value="MCP3427573.1"/>
    <property type="molecule type" value="Genomic_DNA"/>
</dbReference>
<accession>A0AA41X153</accession>
<proteinExistence type="predicted"/>
<dbReference type="PROSITE" id="PS50932">
    <property type="entry name" value="HTH_LACI_2"/>
    <property type="match status" value="1"/>
</dbReference>
<dbReference type="SUPFAM" id="SSF53822">
    <property type="entry name" value="Periplasmic binding protein-like I"/>
    <property type="match status" value="1"/>
</dbReference>
<dbReference type="RefSeq" id="WP_254098041.1">
    <property type="nucleotide sequence ID" value="NZ_JANATA010000001.1"/>
</dbReference>
<evidence type="ECO:0000256" key="1">
    <source>
        <dbReference type="ARBA" id="ARBA00023015"/>
    </source>
</evidence>
<dbReference type="Gene3D" id="1.10.260.40">
    <property type="entry name" value="lambda repressor-like DNA-binding domains"/>
    <property type="match status" value="1"/>
</dbReference>
<organism evidence="5 6">
    <name type="scientific">Opacimonas viscosa</name>
    <dbReference type="NCBI Taxonomy" id="2961944"/>
    <lineage>
        <taxon>Bacteria</taxon>
        <taxon>Pseudomonadati</taxon>
        <taxon>Pseudomonadota</taxon>
        <taxon>Gammaproteobacteria</taxon>
        <taxon>Alteromonadales</taxon>
        <taxon>Alteromonadaceae</taxon>
        <taxon>Opacimonas</taxon>
    </lineage>
</organism>
<dbReference type="AlphaFoldDB" id="A0AA41X153"/>
<dbReference type="PANTHER" id="PTHR30146">
    <property type="entry name" value="LACI-RELATED TRANSCRIPTIONAL REPRESSOR"/>
    <property type="match status" value="1"/>
</dbReference>
<dbReference type="PROSITE" id="PS00356">
    <property type="entry name" value="HTH_LACI_1"/>
    <property type="match status" value="1"/>
</dbReference>
<dbReference type="SUPFAM" id="SSF47413">
    <property type="entry name" value="lambda repressor-like DNA-binding domains"/>
    <property type="match status" value="1"/>
</dbReference>
<keyword evidence="6" id="KW-1185">Reference proteome</keyword>
<keyword evidence="3" id="KW-0804">Transcription</keyword>
<dbReference type="Proteomes" id="UP001165413">
    <property type="component" value="Unassembled WGS sequence"/>
</dbReference>
<dbReference type="PANTHER" id="PTHR30146:SF109">
    <property type="entry name" value="HTH-TYPE TRANSCRIPTIONAL REGULATOR GALS"/>
    <property type="match status" value="1"/>
</dbReference>
<name>A0AA41X153_9ALTE</name>
<dbReference type="Pfam" id="PF00356">
    <property type="entry name" value="LacI"/>
    <property type="match status" value="1"/>
</dbReference>
<dbReference type="InterPro" id="IPR028082">
    <property type="entry name" value="Peripla_BP_I"/>
</dbReference>
<evidence type="ECO:0000256" key="3">
    <source>
        <dbReference type="ARBA" id="ARBA00023163"/>
    </source>
</evidence>
<dbReference type="CDD" id="cd01392">
    <property type="entry name" value="HTH_LacI"/>
    <property type="match status" value="1"/>
</dbReference>